<dbReference type="InterPro" id="IPR017853">
    <property type="entry name" value="GH"/>
</dbReference>
<keyword evidence="7 17" id="KW-0378">Hydrolase</keyword>
<dbReference type="PANTHER" id="PTHR43730:SF1">
    <property type="entry name" value="BETA-MANNOSIDASE"/>
    <property type="match status" value="1"/>
</dbReference>
<reference evidence="17 18" key="1">
    <citation type="journal article" date="2014" name="Int. J. Syst. Evol. Microbiol.">
        <title>Solimonas terrae sp. nov., isolated from soil.</title>
        <authorList>
            <person name="Kim S.J."/>
            <person name="Moon J.Y."/>
            <person name="Weon H.Y."/>
            <person name="Ahn J.H."/>
            <person name="Chen W.M."/>
            <person name="Kwon S.W."/>
        </authorList>
    </citation>
    <scope>NUCLEOTIDE SEQUENCE [LARGE SCALE GENOMIC DNA]</scope>
    <source>
        <strain evidence="17 18">KIS83-12</strain>
    </source>
</reference>
<dbReference type="InterPro" id="IPR008979">
    <property type="entry name" value="Galactose-bd-like_sf"/>
</dbReference>
<dbReference type="FunFam" id="3.20.20.80:FF:000050">
    <property type="entry name" value="Beta-mannosidase B"/>
    <property type="match status" value="1"/>
</dbReference>
<comment type="pathway">
    <text evidence="3">Glycan metabolism; N-glycan degradation.</text>
</comment>
<dbReference type="Pfam" id="PF22666">
    <property type="entry name" value="Glyco_hydro_2_N2"/>
    <property type="match status" value="1"/>
</dbReference>
<evidence type="ECO:0000259" key="13">
    <source>
        <dbReference type="Pfam" id="PF00703"/>
    </source>
</evidence>
<evidence type="ECO:0000256" key="12">
    <source>
        <dbReference type="ARBA" id="ARBA00041614"/>
    </source>
</evidence>
<dbReference type="RefSeq" id="WP_166258196.1">
    <property type="nucleotide sequence ID" value="NZ_JAAMOW010000007.1"/>
</dbReference>
<dbReference type="Proteomes" id="UP000472676">
    <property type="component" value="Unassembled WGS sequence"/>
</dbReference>
<evidence type="ECO:0000256" key="9">
    <source>
        <dbReference type="ARBA" id="ARBA00023295"/>
    </source>
</evidence>
<comment type="catalytic activity">
    <reaction evidence="1">
        <text>Hydrolysis of terminal, non-reducing beta-D-mannose residues in beta-D-mannosides.</text>
        <dbReference type="EC" id="3.2.1.25"/>
    </reaction>
</comment>
<dbReference type="AlphaFoldDB" id="A0A6M2BV84"/>
<dbReference type="Gene3D" id="3.20.20.80">
    <property type="entry name" value="Glycosidases"/>
    <property type="match status" value="1"/>
</dbReference>
<dbReference type="SUPFAM" id="SSF49785">
    <property type="entry name" value="Galactose-binding domain-like"/>
    <property type="match status" value="1"/>
</dbReference>
<evidence type="ECO:0000256" key="3">
    <source>
        <dbReference type="ARBA" id="ARBA00004740"/>
    </source>
</evidence>
<dbReference type="GO" id="GO:0004567">
    <property type="term" value="F:beta-mannosidase activity"/>
    <property type="evidence" value="ECO:0007669"/>
    <property type="project" value="UniProtKB-EC"/>
</dbReference>
<dbReference type="GO" id="GO:0005975">
    <property type="term" value="P:carbohydrate metabolic process"/>
    <property type="evidence" value="ECO:0007669"/>
    <property type="project" value="InterPro"/>
</dbReference>
<sequence>MNPSPRPAASALTEWEILDLAPGEGSPVALTHGGDAWIPCPAPGDTYLALHRAGRIPHPLADRNEAACSWVRDREWWWRIRFDADAPEPNERVQLCFEGLDTYATIWLDDTLLGSCDNMFTPLRFDIGTALRKASSHVLLVRFAPPAQQVADKSMPIWPFIADPIKASKRNFHRKAQFGWGWDWGPDLPTVGLWQPVHLLRQRIAAIDDLQVVTQATPARAHLQITLSIDEFATRAGDALNVQLRLFSPTGDCAAQARLAIDADQQRVGTELVVEQPELWWTPELGAPALYRLEAALCRGTQTLDSRTQAVGIRRIELDTSPDPDEPGCDFFRFVLNGVPLFARGVNWIPASSFVGAVTVQDYESLLRSAIDANINMLRVWGGGVYEADAFYDACDRLGLLVWQDFMFACAPYPDHDADLVGSVRREVDAQVRRLRHHPCLALWCGNNEGQAVHQLVDRLSGTKTRYPGDLIFETLIPDALRQLDPATPYRPGSPYGGPSHNSMRAGDVHNWTVWHGLPPVPDELPVGGFDHSPAAVAYTRYAEDKARFVSEFGIQAAPARATLERWIGHEALALDSAAFLDRIKDRPKNKVNAMLLPVTGLPGNLDEYVDYTQLVQAEGLKFGVEHYRRRKPHCSGTLIWQYNDCWPGISWSLVDHDGVRKASWFYVARAYAPLMASFKTLDNGDVELWISNDRQAPAQIDATVTMLHLNGEPLWRESLSINAGANQSVAVWRADAATIAASPDRVLTVRSPNFAGNRLLFAAFKDLPLADELPQMQIEALDDGGLAVTLRGTRYHSFVHLQGDDASLRYSDNYFDLQAGEVRSLHVTADQPLRTDALRLRAFHPKTA</sequence>
<evidence type="ECO:0000256" key="4">
    <source>
        <dbReference type="ARBA" id="ARBA00011738"/>
    </source>
</evidence>
<feature type="domain" description="Mannosidase Ig/CBM-like" evidence="15">
    <location>
        <begin position="686"/>
        <end position="746"/>
    </location>
</feature>
<feature type="domain" description="Beta-mannosidase Ig-fold" evidence="14">
    <location>
        <begin position="778"/>
        <end position="839"/>
    </location>
</feature>
<dbReference type="EC" id="3.2.1.25" evidence="5"/>
<gene>
    <name evidence="17" type="ORF">G7Y85_13875</name>
</gene>
<keyword evidence="6" id="KW-0964">Secreted</keyword>
<organism evidence="17 18">
    <name type="scientific">Solimonas terrae</name>
    <dbReference type="NCBI Taxonomy" id="1396819"/>
    <lineage>
        <taxon>Bacteria</taxon>
        <taxon>Pseudomonadati</taxon>
        <taxon>Pseudomonadota</taxon>
        <taxon>Gammaproteobacteria</taxon>
        <taxon>Nevskiales</taxon>
        <taxon>Nevskiaceae</taxon>
        <taxon>Solimonas</taxon>
    </lineage>
</organism>
<dbReference type="InterPro" id="IPR006102">
    <property type="entry name" value="Ig-like_GH2"/>
</dbReference>
<dbReference type="Gene3D" id="2.60.120.260">
    <property type="entry name" value="Galactose-binding domain-like"/>
    <property type="match status" value="1"/>
</dbReference>
<evidence type="ECO:0000259" key="16">
    <source>
        <dbReference type="Pfam" id="PF22666"/>
    </source>
</evidence>
<evidence type="ECO:0000256" key="10">
    <source>
        <dbReference type="ARBA" id="ARBA00038429"/>
    </source>
</evidence>
<accession>A0A6M2BV84</accession>
<evidence type="ECO:0000256" key="7">
    <source>
        <dbReference type="ARBA" id="ARBA00022801"/>
    </source>
</evidence>
<evidence type="ECO:0000256" key="5">
    <source>
        <dbReference type="ARBA" id="ARBA00012754"/>
    </source>
</evidence>
<dbReference type="Gene3D" id="2.60.40.10">
    <property type="entry name" value="Immunoglobulins"/>
    <property type="match status" value="2"/>
</dbReference>
<comment type="subcellular location">
    <subcellularLocation>
        <location evidence="2">Secreted</location>
    </subcellularLocation>
</comment>
<dbReference type="InterPro" id="IPR050887">
    <property type="entry name" value="Beta-mannosidase_GH2"/>
</dbReference>
<evidence type="ECO:0000256" key="2">
    <source>
        <dbReference type="ARBA" id="ARBA00004613"/>
    </source>
</evidence>
<keyword evidence="8" id="KW-0325">Glycoprotein</keyword>
<dbReference type="InterPro" id="IPR036156">
    <property type="entry name" value="Beta-gal/glucu_dom_sf"/>
</dbReference>
<evidence type="ECO:0000256" key="8">
    <source>
        <dbReference type="ARBA" id="ARBA00023180"/>
    </source>
</evidence>
<dbReference type="GO" id="GO:0006516">
    <property type="term" value="P:glycoprotein catabolic process"/>
    <property type="evidence" value="ECO:0007669"/>
    <property type="project" value="TreeGrafter"/>
</dbReference>
<evidence type="ECO:0000256" key="6">
    <source>
        <dbReference type="ARBA" id="ARBA00022525"/>
    </source>
</evidence>
<dbReference type="InterPro" id="IPR041625">
    <property type="entry name" value="Beta-mannosidase_Ig"/>
</dbReference>
<feature type="domain" description="Beta-mannosidase-like galactose-binding" evidence="16">
    <location>
        <begin position="33"/>
        <end position="195"/>
    </location>
</feature>
<comment type="caution">
    <text evidence="17">The sequence shown here is derived from an EMBL/GenBank/DDBJ whole genome shotgun (WGS) entry which is preliminary data.</text>
</comment>
<evidence type="ECO:0000313" key="17">
    <source>
        <dbReference type="EMBL" id="NGY05857.1"/>
    </source>
</evidence>
<dbReference type="EMBL" id="JAAMOW010000007">
    <property type="protein sequence ID" value="NGY05857.1"/>
    <property type="molecule type" value="Genomic_DNA"/>
</dbReference>
<evidence type="ECO:0000256" key="11">
    <source>
        <dbReference type="ARBA" id="ARBA00041069"/>
    </source>
</evidence>
<keyword evidence="18" id="KW-1185">Reference proteome</keyword>
<dbReference type="Pfam" id="PF17786">
    <property type="entry name" value="Mannosidase_ig"/>
    <property type="match status" value="1"/>
</dbReference>
<proteinExistence type="inferred from homology"/>
<name>A0A6M2BV84_9GAMM</name>
<feature type="domain" description="Glycoside hydrolase family 2 immunoglobulin-like beta-sandwich" evidence="13">
    <location>
        <begin position="206"/>
        <end position="314"/>
    </location>
</feature>
<evidence type="ECO:0000259" key="14">
    <source>
        <dbReference type="Pfam" id="PF17753"/>
    </source>
</evidence>
<comment type="subunit">
    <text evidence="4">Homodimer.</text>
</comment>
<keyword evidence="9" id="KW-0326">Glycosidase</keyword>
<evidence type="ECO:0000313" key="18">
    <source>
        <dbReference type="Proteomes" id="UP000472676"/>
    </source>
</evidence>
<dbReference type="Pfam" id="PF17753">
    <property type="entry name" value="Ig_mannosidase"/>
    <property type="match status" value="1"/>
</dbReference>
<dbReference type="PANTHER" id="PTHR43730">
    <property type="entry name" value="BETA-MANNOSIDASE"/>
    <property type="match status" value="1"/>
</dbReference>
<dbReference type="SUPFAM" id="SSF49303">
    <property type="entry name" value="beta-Galactosidase/glucuronidase domain"/>
    <property type="match status" value="3"/>
</dbReference>
<evidence type="ECO:0000256" key="1">
    <source>
        <dbReference type="ARBA" id="ARBA00000829"/>
    </source>
</evidence>
<dbReference type="InterPro" id="IPR013783">
    <property type="entry name" value="Ig-like_fold"/>
</dbReference>
<dbReference type="InterPro" id="IPR041447">
    <property type="entry name" value="Mannosidase_ig"/>
</dbReference>
<protein>
    <recommendedName>
        <fullName evidence="11">Beta-mannosidase B</fullName>
        <ecNumber evidence="5">3.2.1.25</ecNumber>
    </recommendedName>
    <alternativeName>
        <fullName evidence="12">Mannanase B</fullName>
    </alternativeName>
</protein>
<evidence type="ECO:0000259" key="15">
    <source>
        <dbReference type="Pfam" id="PF17786"/>
    </source>
</evidence>
<dbReference type="Pfam" id="PF00703">
    <property type="entry name" value="Glyco_hydro_2"/>
    <property type="match status" value="1"/>
</dbReference>
<dbReference type="GO" id="GO:0005576">
    <property type="term" value="C:extracellular region"/>
    <property type="evidence" value="ECO:0007669"/>
    <property type="project" value="UniProtKB-SubCell"/>
</dbReference>
<dbReference type="InterPro" id="IPR054593">
    <property type="entry name" value="Beta-mannosidase-like_N2"/>
</dbReference>
<comment type="similarity">
    <text evidence="10">Belongs to the glycosyl hydrolase 2 family. Beta-mannosidase B subfamily.</text>
</comment>
<dbReference type="SUPFAM" id="SSF51445">
    <property type="entry name" value="(Trans)glycosidases"/>
    <property type="match status" value="1"/>
</dbReference>